<dbReference type="PANTHER" id="PTHR33048:SF146">
    <property type="entry name" value="INTEGRAL MEMBRANE PROTEIN"/>
    <property type="match status" value="1"/>
</dbReference>
<dbReference type="GeneID" id="54410431"/>
<feature type="transmembrane region" description="Helical" evidence="6">
    <location>
        <begin position="133"/>
        <end position="154"/>
    </location>
</feature>
<feature type="domain" description="Rhodopsin" evidence="7">
    <location>
        <begin position="32"/>
        <end position="278"/>
    </location>
</feature>
<evidence type="ECO:0000313" key="9">
    <source>
        <dbReference type="Proteomes" id="UP000799771"/>
    </source>
</evidence>
<keyword evidence="2 6" id="KW-0812">Transmembrane</keyword>
<feature type="transmembrane region" description="Helical" evidence="6">
    <location>
        <begin position="45"/>
        <end position="67"/>
    </location>
</feature>
<evidence type="ECO:0000256" key="1">
    <source>
        <dbReference type="ARBA" id="ARBA00004141"/>
    </source>
</evidence>
<proteinExistence type="inferred from homology"/>
<evidence type="ECO:0000256" key="5">
    <source>
        <dbReference type="ARBA" id="ARBA00038359"/>
    </source>
</evidence>
<evidence type="ECO:0000313" key="8">
    <source>
        <dbReference type="EMBL" id="KAF2133810.1"/>
    </source>
</evidence>
<gene>
    <name evidence="8" type="ORF">P153DRAFT_380987</name>
</gene>
<sequence>MVYSHDKNHEQDTIVTVGYVMGSITILVVLTRFGLQLLHPRKLMVADGFVLAAFACYLCMCGLYISISPYMRRLYRVSEGKIPPYPELSDEVEHVSKMILAAPCMFWMTLWCIKAAFLLLYRKLLACVPTIYTVIWWAIVCICVMTHIGNYALYFRSCGPSISGFWTGGCEGPSRKVAQLASLYYSFAADTSTNIMIMALPMRLTYDLHMRRTKKAAIFLLFASGVVCITVATLRVAQVAANEAQGDKTSSLDPAWLGIWGIVECSIAIIIGCCPAFAGHFNAFRNKHVSHDTHGYRQQPLSRSGKGEDIHVQTIGSMPVRNPNSGMGLDDTDLSWVGIHNSQEELTTTHGEIAISKTVDQTAAASRKDSTV</sequence>
<evidence type="ECO:0000256" key="3">
    <source>
        <dbReference type="ARBA" id="ARBA00022989"/>
    </source>
</evidence>
<keyword evidence="3 6" id="KW-1133">Transmembrane helix</keyword>
<evidence type="ECO:0000256" key="6">
    <source>
        <dbReference type="SAM" id="Phobius"/>
    </source>
</evidence>
<evidence type="ECO:0000259" key="7">
    <source>
        <dbReference type="Pfam" id="PF20684"/>
    </source>
</evidence>
<dbReference type="OrthoDB" id="2988756at2759"/>
<dbReference type="InterPro" id="IPR052337">
    <property type="entry name" value="SAT4-like"/>
</dbReference>
<reference evidence="8" key="1">
    <citation type="journal article" date="2020" name="Stud. Mycol.">
        <title>101 Dothideomycetes genomes: a test case for predicting lifestyles and emergence of pathogens.</title>
        <authorList>
            <person name="Haridas S."/>
            <person name="Albert R."/>
            <person name="Binder M."/>
            <person name="Bloem J."/>
            <person name="Labutti K."/>
            <person name="Salamov A."/>
            <person name="Andreopoulos B."/>
            <person name="Baker S."/>
            <person name="Barry K."/>
            <person name="Bills G."/>
            <person name="Bluhm B."/>
            <person name="Cannon C."/>
            <person name="Castanera R."/>
            <person name="Culley D."/>
            <person name="Daum C."/>
            <person name="Ezra D."/>
            <person name="Gonzalez J."/>
            <person name="Henrissat B."/>
            <person name="Kuo A."/>
            <person name="Liang C."/>
            <person name="Lipzen A."/>
            <person name="Lutzoni F."/>
            <person name="Magnuson J."/>
            <person name="Mondo S."/>
            <person name="Nolan M."/>
            <person name="Ohm R."/>
            <person name="Pangilinan J."/>
            <person name="Park H.-J."/>
            <person name="Ramirez L."/>
            <person name="Alfaro M."/>
            <person name="Sun H."/>
            <person name="Tritt A."/>
            <person name="Yoshinaga Y."/>
            <person name="Zwiers L.-H."/>
            <person name="Turgeon B."/>
            <person name="Goodwin S."/>
            <person name="Spatafora J."/>
            <person name="Crous P."/>
            <person name="Grigoriev I."/>
        </authorList>
    </citation>
    <scope>NUCLEOTIDE SEQUENCE</scope>
    <source>
        <strain evidence="8">CBS 119687</strain>
    </source>
</reference>
<evidence type="ECO:0000256" key="4">
    <source>
        <dbReference type="ARBA" id="ARBA00023136"/>
    </source>
</evidence>
<name>A0A6A6APT9_9PLEO</name>
<dbReference type="Pfam" id="PF20684">
    <property type="entry name" value="Fung_rhodopsin"/>
    <property type="match status" value="1"/>
</dbReference>
<feature type="transmembrane region" description="Helical" evidence="6">
    <location>
        <begin position="257"/>
        <end position="278"/>
    </location>
</feature>
<comment type="subcellular location">
    <subcellularLocation>
        <location evidence="1">Membrane</location>
        <topology evidence="1">Multi-pass membrane protein</topology>
    </subcellularLocation>
</comment>
<keyword evidence="9" id="KW-1185">Reference proteome</keyword>
<dbReference type="RefSeq" id="XP_033528197.1">
    <property type="nucleotide sequence ID" value="XM_033669999.1"/>
</dbReference>
<feature type="transmembrane region" description="Helical" evidence="6">
    <location>
        <begin position="216"/>
        <end position="237"/>
    </location>
</feature>
<dbReference type="PANTHER" id="PTHR33048">
    <property type="entry name" value="PTH11-LIKE INTEGRAL MEMBRANE PROTEIN (AFU_ORTHOLOGUE AFUA_5G11245)"/>
    <property type="match status" value="1"/>
</dbReference>
<feature type="transmembrane region" description="Helical" evidence="6">
    <location>
        <begin position="13"/>
        <end position="33"/>
    </location>
</feature>
<dbReference type="AlphaFoldDB" id="A0A6A6APT9"/>
<keyword evidence="4 6" id="KW-0472">Membrane</keyword>
<comment type="similarity">
    <text evidence="5">Belongs to the SAT4 family.</text>
</comment>
<dbReference type="InterPro" id="IPR049326">
    <property type="entry name" value="Rhodopsin_dom_fungi"/>
</dbReference>
<accession>A0A6A6APT9</accession>
<feature type="transmembrane region" description="Helical" evidence="6">
    <location>
        <begin position="98"/>
        <end position="121"/>
    </location>
</feature>
<dbReference type="EMBL" id="ML977498">
    <property type="protein sequence ID" value="KAF2133810.1"/>
    <property type="molecule type" value="Genomic_DNA"/>
</dbReference>
<organism evidence="8 9">
    <name type="scientific">Dothidotthia symphoricarpi CBS 119687</name>
    <dbReference type="NCBI Taxonomy" id="1392245"/>
    <lineage>
        <taxon>Eukaryota</taxon>
        <taxon>Fungi</taxon>
        <taxon>Dikarya</taxon>
        <taxon>Ascomycota</taxon>
        <taxon>Pezizomycotina</taxon>
        <taxon>Dothideomycetes</taxon>
        <taxon>Pleosporomycetidae</taxon>
        <taxon>Pleosporales</taxon>
        <taxon>Dothidotthiaceae</taxon>
        <taxon>Dothidotthia</taxon>
    </lineage>
</organism>
<evidence type="ECO:0000256" key="2">
    <source>
        <dbReference type="ARBA" id="ARBA00022692"/>
    </source>
</evidence>
<protein>
    <recommendedName>
        <fullName evidence="7">Rhodopsin domain-containing protein</fullName>
    </recommendedName>
</protein>
<dbReference type="Proteomes" id="UP000799771">
    <property type="component" value="Unassembled WGS sequence"/>
</dbReference>
<dbReference type="GO" id="GO:0016020">
    <property type="term" value="C:membrane"/>
    <property type="evidence" value="ECO:0007669"/>
    <property type="project" value="UniProtKB-SubCell"/>
</dbReference>